<dbReference type="Pfam" id="PF03847">
    <property type="entry name" value="TFIID_20kDa"/>
    <property type="match status" value="1"/>
</dbReference>
<proteinExistence type="predicted"/>
<gene>
    <name evidence="2" type="ORF">EDEG_02838</name>
</gene>
<dbReference type="HOGENOM" id="CLU_1704215_0_0_1"/>
<protein>
    <recommendedName>
        <fullName evidence="1">Transcription initiation factor TFIID subunit 12 domain-containing protein</fullName>
    </recommendedName>
</protein>
<evidence type="ECO:0000313" key="2">
    <source>
        <dbReference type="EMBL" id="EJW02767.1"/>
    </source>
</evidence>
<name>J9DN24_EDHAE</name>
<dbReference type="InParanoid" id="J9DN24"/>
<accession>J9DN24</accession>
<organism evidence="2 3">
    <name type="scientific">Edhazardia aedis (strain USNM 41457)</name>
    <name type="common">Microsporidian parasite</name>
    <dbReference type="NCBI Taxonomy" id="1003232"/>
    <lineage>
        <taxon>Eukaryota</taxon>
        <taxon>Fungi</taxon>
        <taxon>Fungi incertae sedis</taxon>
        <taxon>Microsporidia</taxon>
        <taxon>Edhazardia</taxon>
    </lineage>
</organism>
<dbReference type="InterPro" id="IPR003228">
    <property type="entry name" value="TFIID_TAF12_dom"/>
</dbReference>
<reference evidence="2 3" key="1">
    <citation type="submission" date="2011-08" db="EMBL/GenBank/DDBJ databases">
        <authorList>
            <person name="Liu Z.J."/>
            <person name="Shi F.L."/>
            <person name="Lu J.Q."/>
            <person name="Li M."/>
            <person name="Wang Z.L."/>
        </authorList>
    </citation>
    <scope>NUCLEOTIDE SEQUENCE [LARGE SCALE GENOMIC DNA]</scope>
    <source>
        <strain evidence="2 3">USNM 41457</strain>
    </source>
</reference>
<dbReference type="InterPro" id="IPR009072">
    <property type="entry name" value="Histone-fold"/>
</dbReference>
<reference evidence="3" key="2">
    <citation type="submission" date="2015-07" db="EMBL/GenBank/DDBJ databases">
        <title>Contrasting host-pathogen interactions and genome evolution in two generalist and specialist microsporidian pathogens of mosquitoes.</title>
        <authorList>
            <consortium name="The Broad Institute Genomics Platform"/>
            <consortium name="The Broad Institute Genome Sequencing Center for Infectious Disease"/>
            <person name="Cuomo C.A."/>
            <person name="Sanscrainte N.D."/>
            <person name="Goldberg J.M."/>
            <person name="Heiman D."/>
            <person name="Young S."/>
            <person name="Zeng Q."/>
            <person name="Becnel J.J."/>
            <person name="Birren B.W."/>
        </authorList>
    </citation>
    <scope>NUCLEOTIDE SEQUENCE [LARGE SCALE GENOMIC DNA]</scope>
    <source>
        <strain evidence="3">USNM 41457</strain>
    </source>
</reference>
<evidence type="ECO:0000259" key="1">
    <source>
        <dbReference type="Pfam" id="PF03847"/>
    </source>
</evidence>
<dbReference type="AlphaFoldDB" id="J9DN24"/>
<dbReference type="GO" id="GO:0005669">
    <property type="term" value="C:transcription factor TFIID complex"/>
    <property type="evidence" value="ECO:0007669"/>
    <property type="project" value="InterPro"/>
</dbReference>
<comment type="caution">
    <text evidence="2">The sequence shown here is derived from an EMBL/GenBank/DDBJ whole genome shotgun (WGS) entry which is preliminary data.</text>
</comment>
<dbReference type="OrthoDB" id="2193432at2759"/>
<evidence type="ECO:0000313" key="3">
    <source>
        <dbReference type="Proteomes" id="UP000003163"/>
    </source>
</evidence>
<dbReference type="GO" id="GO:0006352">
    <property type="term" value="P:DNA-templated transcription initiation"/>
    <property type="evidence" value="ECO:0007669"/>
    <property type="project" value="InterPro"/>
</dbReference>
<dbReference type="VEuPathDB" id="MicrosporidiaDB:EDEG_02838"/>
<keyword evidence="3" id="KW-1185">Reference proteome</keyword>
<dbReference type="Gene3D" id="1.10.20.10">
    <property type="entry name" value="Histone, subunit A"/>
    <property type="match status" value="1"/>
</dbReference>
<sequence length="154" mass="17539">MDDKKQFTSFDSFNDDNLLKSQAKLEDNDENISEEGVGSKIFTTSWFVDTSTASKTKNLEEYLSENNISNNCQKYVLDMLDVFIEAIGTNACLIAKNRDSDTLNFDDVILAAEKTYDCKFPIGENFSKIASTDPEHEKKIEQVLRENMKKNNPK</sequence>
<dbReference type="EMBL" id="AFBI03000057">
    <property type="protein sequence ID" value="EJW02767.1"/>
    <property type="molecule type" value="Genomic_DNA"/>
</dbReference>
<feature type="domain" description="Transcription initiation factor TFIID subunit 12" evidence="1">
    <location>
        <begin position="64"/>
        <end position="117"/>
    </location>
</feature>
<dbReference type="GO" id="GO:0046982">
    <property type="term" value="F:protein heterodimerization activity"/>
    <property type="evidence" value="ECO:0007669"/>
    <property type="project" value="InterPro"/>
</dbReference>
<dbReference type="Proteomes" id="UP000003163">
    <property type="component" value="Unassembled WGS sequence"/>
</dbReference>
<dbReference type="SUPFAM" id="SSF47113">
    <property type="entry name" value="Histone-fold"/>
    <property type="match status" value="1"/>
</dbReference>